<evidence type="ECO:0000256" key="11">
    <source>
        <dbReference type="ARBA" id="ARBA00023136"/>
    </source>
</evidence>
<dbReference type="GO" id="GO:0061630">
    <property type="term" value="F:ubiquitin protein ligase activity"/>
    <property type="evidence" value="ECO:0007669"/>
    <property type="project" value="UniProtKB-EC"/>
</dbReference>
<evidence type="ECO:0000256" key="4">
    <source>
        <dbReference type="ARBA" id="ARBA00022679"/>
    </source>
</evidence>
<evidence type="ECO:0000313" key="14">
    <source>
        <dbReference type="EMBL" id="EOA39027.1"/>
    </source>
</evidence>
<evidence type="ECO:0000256" key="1">
    <source>
        <dbReference type="ARBA" id="ARBA00000900"/>
    </source>
</evidence>
<comment type="subcellular location">
    <subcellularLocation>
        <location evidence="2">Membrane</location>
        <topology evidence="2">Multi-pass membrane protein</topology>
    </subcellularLocation>
</comment>
<dbReference type="GO" id="GO:0016020">
    <property type="term" value="C:membrane"/>
    <property type="evidence" value="ECO:0007669"/>
    <property type="project" value="UniProtKB-SubCell"/>
</dbReference>
<dbReference type="SUPFAM" id="SSF57850">
    <property type="entry name" value="RING/U-box"/>
    <property type="match status" value="1"/>
</dbReference>
<dbReference type="eggNOG" id="KOG0800">
    <property type="taxonomic scope" value="Eukaryota"/>
</dbReference>
<dbReference type="GO" id="GO:0006511">
    <property type="term" value="P:ubiquitin-dependent protein catabolic process"/>
    <property type="evidence" value="ECO:0007669"/>
    <property type="project" value="TreeGrafter"/>
</dbReference>
<feature type="domain" description="RING-type" evidence="13">
    <location>
        <begin position="141"/>
        <end position="182"/>
    </location>
</feature>
<dbReference type="EMBL" id="KB870805">
    <property type="protein sequence ID" value="EOA39027.1"/>
    <property type="molecule type" value="Genomic_DNA"/>
</dbReference>
<evidence type="ECO:0000256" key="5">
    <source>
        <dbReference type="ARBA" id="ARBA00022692"/>
    </source>
</evidence>
<dbReference type="PANTHER" id="PTHR45977:SF4">
    <property type="entry name" value="RING-TYPE DOMAIN-CONTAINING PROTEIN"/>
    <property type="match status" value="1"/>
</dbReference>
<evidence type="ECO:0000256" key="12">
    <source>
        <dbReference type="PROSITE-ProRule" id="PRU00175"/>
    </source>
</evidence>
<proteinExistence type="predicted"/>
<name>R0GSZ5_9BRAS</name>
<evidence type="ECO:0000313" key="15">
    <source>
        <dbReference type="Proteomes" id="UP000029121"/>
    </source>
</evidence>
<comment type="catalytic activity">
    <reaction evidence="1">
        <text>S-ubiquitinyl-[E2 ubiquitin-conjugating enzyme]-L-cysteine + [acceptor protein]-L-lysine = [E2 ubiquitin-conjugating enzyme]-L-cysteine + N(6)-ubiquitinyl-[acceptor protein]-L-lysine.</text>
        <dbReference type="EC" id="2.3.2.27"/>
    </reaction>
</comment>
<keyword evidence="9" id="KW-0862">Zinc</keyword>
<dbReference type="InterPro" id="IPR001841">
    <property type="entry name" value="Znf_RING"/>
</dbReference>
<keyword evidence="10" id="KW-1133">Transmembrane helix</keyword>
<dbReference type="Pfam" id="PF13639">
    <property type="entry name" value="zf-RING_2"/>
    <property type="match status" value="1"/>
</dbReference>
<keyword evidence="8" id="KW-0833">Ubl conjugation pathway</keyword>
<organism evidence="14 15">
    <name type="scientific">Capsella rubella</name>
    <dbReference type="NCBI Taxonomy" id="81985"/>
    <lineage>
        <taxon>Eukaryota</taxon>
        <taxon>Viridiplantae</taxon>
        <taxon>Streptophyta</taxon>
        <taxon>Embryophyta</taxon>
        <taxon>Tracheophyta</taxon>
        <taxon>Spermatophyta</taxon>
        <taxon>Magnoliopsida</taxon>
        <taxon>eudicotyledons</taxon>
        <taxon>Gunneridae</taxon>
        <taxon>Pentapetalae</taxon>
        <taxon>rosids</taxon>
        <taxon>malvids</taxon>
        <taxon>Brassicales</taxon>
        <taxon>Brassicaceae</taxon>
        <taxon>Camelineae</taxon>
        <taxon>Capsella</taxon>
    </lineage>
</organism>
<dbReference type="PANTHER" id="PTHR45977">
    <property type="entry name" value="TARGET OF ERK KINASE MPK-1"/>
    <property type="match status" value="1"/>
</dbReference>
<dbReference type="GO" id="GO:0008270">
    <property type="term" value="F:zinc ion binding"/>
    <property type="evidence" value="ECO:0007669"/>
    <property type="project" value="UniProtKB-KW"/>
</dbReference>
<evidence type="ECO:0000256" key="10">
    <source>
        <dbReference type="ARBA" id="ARBA00022989"/>
    </source>
</evidence>
<evidence type="ECO:0000256" key="3">
    <source>
        <dbReference type="ARBA" id="ARBA00012483"/>
    </source>
</evidence>
<keyword evidence="15" id="KW-1185">Reference proteome</keyword>
<evidence type="ECO:0000256" key="2">
    <source>
        <dbReference type="ARBA" id="ARBA00004141"/>
    </source>
</evidence>
<evidence type="ECO:0000259" key="13">
    <source>
        <dbReference type="PROSITE" id="PS50089"/>
    </source>
</evidence>
<protein>
    <recommendedName>
        <fullName evidence="3">RING-type E3 ubiquitin transferase</fullName>
        <ecNumber evidence="3">2.3.2.27</ecNumber>
    </recommendedName>
</protein>
<dbReference type="EC" id="2.3.2.27" evidence="3"/>
<dbReference type="AlphaFoldDB" id="R0GSZ5"/>
<evidence type="ECO:0000256" key="8">
    <source>
        <dbReference type="ARBA" id="ARBA00022786"/>
    </source>
</evidence>
<gene>
    <name evidence="14" type="ORF">CARUB_v10011597mg</name>
</gene>
<dbReference type="InterPro" id="IPR013083">
    <property type="entry name" value="Znf_RING/FYVE/PHD"/>
</dbReference>
<evidence type="ECO:0000256" key="6">
    <source>
        <dbReference type="ARBA" id="ARBA00022723"/>
    </source>
</evidence>
<keyword evidence="5" id="KW-0812">Transmembrane</keyword>
<reference evidence="15" key="1">
    <citation type="journal article" date="2013" name="Nat. Genet.">
        <title>The Capsella rubella genome and the genomic consequences of rapid mating system evolution.</title>
        <authorList>
            <person name="Slotte T."/>
            <person name="Hazzouri K.M."/>
            <person name="Agren J.A."/>
            <person name="Koenig D."/>
            <person name="Maumus F."/>
            <person name="Guo Y.L."/>
            <person name="Steige K."/>
            <person name="Platts A.E."/>
            <person name="Escobar J.S."/>
            <person name="Newman L.K."/>
            <person name="Wang W."/>
            <person name="Mandakova T."/>
            <person name="Vello E."/>
            <person name="Smith L.M."/>
            <person name="Henz S.R."/>
            <person name="Steffen J."/>
            <person name="Takuno S."/>
            <person name="Brandvain Y."/>
            <person name="Coop G."/>
            <person name="Andolfatto P."/>
            <person name="Hu T.T."/>
            <person name="Blanchette M."/>
            <person name="Clark R.M."/>
            <person name="Quesneville H."/>
            <person name="Nordborg M."/>
            <person name="Gaut B.S."/>
            <person name="Lysak M.A."/>
            <person name="Jenkins J."/>
            <person name="Grimwood J."/>
            <person name="Chapman J."/>
            <person name="Prochnik S."/>
            <person name="Shu S."/>
            <person name="Rokhsar D."/>
            <person name="Schmutz J."/>
            <person name="Weigel D."/>
            <person name="Wright S.I."/>
        </authorList>
    </citation>
    <scope>NUCLEOTIDE SEQUENCE [LARGE SCALE GENOMIC DNA]</scope>
    <source>
        <strain evidence="15">cv. Monte Gargano</strain>
    </source>
</reference>
<sequence length="186" mass="21478">MDNILYALLYEAIITAIQPTSQLLLKIDRPHRQESNISYTIPFSNDHLLQPNNTQFKNIVDFYLTFHEIDETVSGMLVTNLINFIQDVILSFGGDNHQSLNVYFEIEDHNPNASRRLDVEVVIQDLEITQRKATGEEDSECAICLEDLQGPENINTLFCNHKFHHECIVTWLHHKTTCPNCRILIV</sequence>
<dbReference type="Gene3D" id="3.30.40.10">
    <property type="entry name" value="Zinc/RING finger domain, C3HC4 (zinc finger)"/>
    <property type="match status" value="1"/>
</dbReference>
<keyword evidence="7 12" id="KW-0863">Zinc-finger</keyword>
<dbReference type="PROSITE" id="PS50089">
    <property type="entry name" value="ZF_RING_2"/>
    <property type="match status" value="1"/>
</dbReference>
<dbReference type="GO" id="GO:0016567">
    <property type="term" value="P:protein ubiquitination"/>
    <property type="evidence" value="ECO:0007669"/>
    <property type="project" value="TreeGrafter"/>
</dbReference>
<keyword evidence="11" id="KW-0472">Membrane</keyword>
<dbReference type="Proteomes" id="UP000029121">
    <property type="component" value="Unassembled WGS sequence"/>
</dbReference>
<evidence type="ECO:0000256" key="7">
    <source>
        <dbReference type="ARBA" id="ARBA00022771"/>
    </source>
</evidence>
<evidence type="ECO:0000256" key="9">
    <source>
        <dbReference type="ARBA" id="ARBA00022833"/>
    </source>
</evidence>
<dbReference type="SMART" id="SM00184">
    <property type="entry name" value="RING"/>
    <property type="match status" value="1"/>
</dbReference>
<keyword evidence="4" id="KW-0808">Transferase</keyword>
<dbReference type="CDD" id="cd16454">
    <property type="entry name" value="RING-H2_PA-TM-RING"/>
    <property type="match status" value="1"/>
</dbReference>
<keyword evidence="6" id="KW-0479">Metal-binding</keyword>
<accession>R0GSZ5</accession>